<accession>A0AA88LEH4</accession>
<organism evidence="1 2">
    <name type="scientific">Channa striata</name>
    <name type="common">Snakehead murrel</name>
    <name type="synonym">Ophicephalus striatus</name>
    <dbReference type="NCBI Taxonomy" id="64152"/>
    <lineage>
        <taxon>Eukaryota</taxon>
        <taxon>Metazoa</taxon>
        <taxon>Chordata</taxon>
        <taxon>Craniata</taxon>
        <taxon>Vertebrata</taxon>
        <taxon>Euteleostomi</taxon>
        <taxon>Actinopterygii</taxon>
        <taxon>Neopterygii</taxon>
        <taxon>Teleostei</taxon>
        <taxon>Neoteleostei</taxon>
        <taxon>Acanthomorphata</taxon>
        <taxon>Anabantaria</taxon>
        <taxon>Anabantiformes</taxon>
        <taxon>Channoidei</taxon>
        <taxon>Channidae</taxon>
        <taxon>Channa</taxon>
    </lineage>
</organism>
<dbReference type="EMBL" id="JAUPFM010000127">
    <property type="protein sequence ID" value="KAK2812516.1"/>
    <property type="molecule type" value="Genomic_DNA"/>
</dbReference>
<protein>
    <submittedName>
        <fullName evidence="1">Uncharacterized protein</fullName>
    </submittedName>
</protein>
<evidence type="ECO:0000313" key="2">
    <source>
        <dbReference type="Proteomes" id="UP001187415"/>
    </source>
</evidence>
<evidence type="ECO:0000313" key="1">
    <source>
        <dbReference type="EMBL" id="KAK2812516.1"/>
    </source>
</evidence>
<dbReference type="Proteomes" id="UP001187415">
    <property type="component" value="Unassembled WGS sequence"/>
</dbReference>
<comment type="caution">
    <text evidence="1">The sequence shown here is derived from an EMBL/GenBank/DDBJ whole genome shotgun (WGS) entry which is preliminary data.</text>
</comment>
<proteinExistence type="predicted"/>
<name>A0AA88LEH4_CHASR</name>
<dbReference type="AlphaFoldDB" id="A0AA88LEH4"/>
<sequence>MRNFVGFEIVGAFSAEGGISNMVVSSDISDHGNRSRPIGRNSRRPWLDIWRRYLSSQAARETSERGAGVDVRDDTESQFGSICCPGLRHTIEGDRVPRSISKEESDATVALEGALLQHLAPVLQPLWASHRASSCADALARVPL</sequence>
<reference evidence="1" key="1">
    <citation type="submission" date="2023-07" db="EMBL/GenBank/DDBJ databases">
        <title>Chromosome-level Genome Assembly of Striped Snakehead (Channa striata).</title>
        <authorList>
            <person name="Liu H."/>
        </authorList>
    </citation>
    <scope>NUCLEOTIDE SEQUENCE</scope>
    <source>
        <strain evidence="1">Gz</strain>
        <tissue evidence="1">Muscle</tissue>
    </source>
</reference>
<keyword evidence="2" id="KW-1185">Reference proteome</keyword>
<gene>
    <name evidence="1" type="ORF">Q5P01_000016</name>
</gene>